<dbReference type="Proteomes" id="UP000179786">
    <property type="component" value="Unassembled WGS sequence"/>
</dbReference>
<dbReference type="EMBL" id="MKJU01000038">
    <property type="protein sequence ID" value="OHU86417.1"/>
    <property type="molecule type" value="Genomic_DNA"/>
</dbReference>
<dbReference type="OrthoDB" id="6396049at2"/>
<dbReference type="RefSeq" id="WP_070988031.1">
    <property type="nucleotide sequence ID" value="NZ_MKJU01000038.1"/>
</dbReference>
<dbReference type="STRING" id="1859457.BET10_01565"/>
<keyword evidence="2" id="KW-1185">Reference proteome</keyword>
<organism evidence="1 2">
    <name type="scientific">Pseudoalteromonas amylolytica</name>
    <dbReference type="NCBI Taxonomy" id="1859457"/>
    <lineage>
        <taxon>Bacteria</taxon>
        <taxon>Pseudomonadati</taxon>
        <taxon>Pseudomonadota</taxon>
        <taxon>Gammaproteobacteria</taxon>
        <taxon>Alteromonadales</taxon>
        <taxon>Pseudoalteromonadaceae</taxon>
        <taxon>Pseudoalteromonas</taxon>
    </lineage>
</organism>
<comment type="caution">
    <text evidence="1">The sequence shown here is derived from an EMBL/GenBank/DDBJ whole genome shotgun (WGS) entry which is preliminary data.</text>
</comment>
<proteinExistence type="predicted"/>
<protein>
    <submittedName>
        <fullName evidence="1">Uncharacterized protein</fullName>
    </submittedName>
</protein>
<evidence type="ECO:0000313" key="1">
    <source>
        <dbReference type="EMBL" id="OHU86417.1"/>
    </source>
</evidence>
<accession>A0A1S1MNZ6</accession>
<name>A0A1S1MNZ6_9GAMM</name>
<sequence length="337" mass="37269">MRAIFGLSLNNFINISCLFGCAVAYANEAKVFSVDINAQYTGASTMVVTDSVVKVFYETFDTDFRHAEIYSAALLDSEPRPRLKELNLAKKYNLIARPSLVSNKYLYIVASQKYWGKNGSVLRVNLESNVVEKVLMPRGVSVGSLLRFKGLTDSKVFATYRAGKSNIFIAHSDDGLNFANEQSVAIGTMPDISAFGNGTLISAYQAGPDLRNMKVYFSIQEKGGTTSKPKRIAEHKNIHDAFMLRRSDGNVDVYFVKQAESEERLILSRRCINHTGSLGIEEVLLDSKKYNVAKPSAQMFNHNEVIVSFINQTGPASSSLHYMKLDSEAAACGVTHK</sequence>
<evidence type="ECO:0000313" key="2">
    <source>
        <dbReference type="Proteomes" id="UP000179786"/>
    </source>
</evidence>
<dbReference type="AlphaFoldDB" id="A0A1S1MNZ6"/>
<gene>
    <name evidence="1" type="ORF">BET10_01565</name>
</gene>
<reference evidence="1 2" key="1">
    <citation type="submission" date="2016-09" db="EMBL/GenBank/DDBJ databases">
        <title>Pseudoalteromonas amylolytica sp. nov., isolated from the surface seawater.</title>
        <authorList>
            <person name="Wu Y.-H."/>
            <person name="Cheng H."/>
            <person name="Jin X.-B."/>
            <person name="Wang C.-S."/>
            <person name="Xu X.-W."/>
        </authorList>
    </citation>
    <scope>NUCLEOTIDE SEQUENCE [LARGE SCALE GENOMIC DNA]</scope>
    <source>
        <strain evidence="1 2">JW1</strain>
    </source>
</reference>